<dbReference type="Proteomes" id="UP000494206">
    <property type="component" value="Unassembled WGS sequence"/>
</dbReference>
<dbReference type="SUPFAM" id="SSF50044">
    <property type="entry name" value="SH3-domain"/>
    <property type="match status" value="1"/>
</dbReference>
<protein>
    <recommendedName>
        <fullName evidence="3">SH3 domain-containing protein</fullName>
    </recommendedName>
</protein>
<accession>A0A8S1F1W5</accession>
<comment type="caution">
    <text evidence="1">The sequence shown here is derived from an EMBL/GenBank/DDBJ whole genome shotgun (WGS) entry which is preliminary data.</text>
</comment>
<name>A0A8S1F1W5_9PELO</name>
<dbReference type="EMBL" id="CADEPM010000006">
    <property type="protein sequence ID" value="CAB3407614.1"/>
    <property type="molecule type" value="Genomic_DNA"/>
</dbReference>
<evidence type="ECO:0000313" key="2">
    <source>
        <dbReference type="Proteomes" id="UP000494206"/>
    </source>
</evidence>
<reference evidence="1 2" key="1">
    <citation type="submission" date="2020-04" db="EMBL/GenBank/DDBJ databases">
        <authorList>
            <person name="Laetsch R D."/>
            <person name="Stevens L."/>
            <person name="Kumar S."/>
            <person name="Blaxter L. M."/>
        </authorList>
    </citation>
    <scope>NUCLEOTIDE SEQUENCE [LARGE SCALE GENOMIC DNA]</scope>
</reference>
<gene>
    <name evidence="1" type="ORF">CBOVIS_LOCUS9520</name>
</gene>
<dbReference type="InterPro" id="IPR036028">
    <property type="entry name" value="SH3-like_dom_sf"/>
</dbReference>
<proteinExistence type="predicted"/>
<keyword evidence="2" id="KW-1185">Reference proteome</keyword>
<organism evidence="1 2">
    <name type="scientific">Caenorhabditis bovis</name>
    <dbReference type="NCBI Taxonomy" id="2654633"/>
    <lineage>
        <taxon>Eukaryota</taxon>
        <taxon>Metazoa</taxon>
        <taxon>Ecdysozoa</taxon>
        <taxon>Nematoda</taxon>
        <taxon>Chromadorea</taxon>
        <taxon>Rhabditida</taxon>
        <taxon>Rhabditina</taxon>
        <taxon>Rhabditomorpha</taxon>
        <taxon>Rhabditoidea</taxon>
        <taxon>Rhabditidae</taxon>
        <taxon>Peloderinae</taxon>
        <taxon>Caenorhabditis</taxon>
    </lineage>
</organism>
<evidence type="ECO:0000313" key="1">
    <source>
        <dbReference type="EMBL" id="CAB3407614.1"/>
    </source>
</evidence>
<evidence type="ECO:0008006" key="3">
    <source>
        <dbReference type="Google" id="ProtNLM"/>
    </source>
</evidence>
<sequence>MSFLLARIRFTAPADTLPFWENESLLVVEPYTARCPLDLSVPAGEWVRCCGPSMEEWIWVQRGTDEKQGFIPTKSVILATDFIDKVIKECHEEFILPSFYSFQCKDLISPMIASNLSSSYFDRDGRTLMREALTKVALKDKWFPAYSSSPSSSKGYLYFGDRFMMKCCGNMTMLLKLLLIIAWPVIVISKMIECNTPLESCPYEDRCRFPRSLQFEDSIRIDGHIVGECKLYLWNPKSVNLFFLYSLDTDQSATLYYRNGTQPSMFFDNIEFDFTPTGPIYALNIRWRPGKLMIYKMDELKLELNTPVGWEITSLSFDKCFDQYNVTL</sequence>
<dbReference type="AlphaFoldDB" id="A0A8S1F1W5"/>